<dbReference type="RefSeq" id="XP_007317537.1">
    <property type="nucleotide sequence ID" value="XM_007317475.1"/>
</dbReference>
<proteinExistence type="predicted"/>
<evidence type="ECO:0000256" key="1">
    <source>
        <dbReference type="SAM" id="MobiDB-lite"/>
    </source>
</evidence>
<organism>
    <name type="scientific">Serpula lacrymans var. lacrymans (strain S7.9)</name>
    <name type="common">Dry rot fungus</name>
    <dbReference type="NCBI Taxonomy" id="578457"/>
    <lineage>
        <taxon>Eukaryota</taxon>
        <taxon>Fungi</taxon>
        <taxon>Dikarya</taxon>
        <taxon>Basidiomycota</taxon>
        <taxon>Agaricomycotina</taxon>
        <taxon>Agaricomycetes</taxon>
        <taxon>Agaricomycetidae</taxon>
        <taxon>Boletales</taxon>
        <taxon>Coniophorineae</taxon>
        <taxon>Serpulaceae</taxon>
        <taxon>Serpula</taxon>
    </lineage>
</organism>
<sequence>MSRNRQRCDSSTMSSRNLTVNNQNIDYDISGESTEMWGYGPRISEALGKRGRRGSNRAYVGGETAERLFHAISSSIDALGN</sequence>
<accession>F8NSU2</accession>
<dbReference type="EMBL" id="GL945433">
    <property type="protein sequence ID" value="EGO25415.1"/>
    <property type="molecule type" value="Genomic_DNA"/>
</dbReference>
<dbReference type="KEGG" id="sla:SERLADRAFT_448396"/>
<gene>
    <name evidence="2" type="ORF">SERLADRAFT_448396</name>
</gene>
<reference evidence="2" key="1">
    <citation type="submission" date="2011-04" db="EMBL/GenBank/DDBJ databases">
        <title>Evolution of plant cell wall degrading machinery underlies the functional diversity of forest fungi.</title>
        <authorList>
            <consortium name="US DOE Joint Genome Institute (JGI-PGF)"/>
            <person name="Eastwood D.C."/>
            <person name="Floudas D."/>
            <person name="Binder M."/>
            <person name="Majcherczyk A."/>
            <person name="Schneider P."/>
            <person name="Aerts A."/>
            <person name="Asiegbu F.O."/>
            <person name="Baker S.E."/>
            <person name="Barry K."/>
            <person name="Bendiksby M."/>
            <person name="Blumentritt M."/>
            <person name="Coutinho P.M."/>
            <person name="Cullen D."/>
            <person name="Cullen D."/>
            <person name="Gathman A."/>
            <person name="Goodell B."/>
            <person name="Henrissat B."/>
            <person name="Ihrmark K."/>
            <person name="Kauserud H."/>
            <person name="Kohler A."/>
            <person name="LaButti K."/>
            <person name="Lapidus A."/>
            <person name="Lavin J.L."/>
            <person name="Lee Y.-H."/>
            <person name="Lindquist E."/>
            <person name="Lilly W."/>
            <person name="Lucas S."/>
            <person name="Morin E."/>
            <person name="Murat C."/>
            <person name="Oguiza J.A."/>
            <person name="Park J."/>
            <person name="Pisabarro A.G."/>
            <person name="Riley R."/>
            <person name="Rosling A."/>
            <person name="Salamov A."/>
            <person name="Schmidt O."/>
            <person name="Schmutz J."/>
            <person name="Skrede I."/>
            <person name="Stenlid J."/>
            <person name="Wiebenga A."/>
            <person name="Xie X."/>
            <person name="Kues U."/>
            <person name="Hibbett D.S."/>
            <person name="Hoffmeister D."/>
            <person name="Hogberg N."/>
            <person name="Martin F."/>
            <person name="Grigoriev I.V."/>
            <person name="Watkinson S.C."/>
        </authorList>
    </citation>
    <scope>NUCLEOTIDE SEQUENCE</scope>
    <source>
        <strain evidence="2">S7.9</strain>
    </source>
</reference>
<dbReference type="AlphaFoldDB" id="F8NSU2"/>
<protein>
    <submittedName>
        <fullName evidence="2">Uncharacterized protein</fullName>
    </submittedName>
</protein>
<dbReference type="Proteomes" id="UP000008064">
    <property type="component" value="Unassembled WGS sequence"/>
</dbReference>
<evidence type="ECO:0000313" key="2">
    <source>
        <dbReference type="EMBL" id="EGO25415.1"/>
    </source>
</evidence>
<dbReference type="HOGENOM" id="CLU_2575332_0_0_1"/>
<dbReference type="GeneID" id="18816472"/>
<feature type="region of interest" description="Disordered" evidence="1">
    <location>
        <begin position="1"/>
        <end position="20"/>
    </location>
</feature>
<name>F8NSU2_SERL9</name>